<dbReference type="EMBL" id="JAZBJZ010000018">
    <property type="protein sequence ID" value="MEE3716402.1"/>
    <property type="molecule type" value="Genomic_DNA"/>
</dbReference>
<name>A0AAW9PUK6_9CYAN</name>
<keyword evidence="3" id="KW-1185">Reference proteome</keyword>
<dbReference type="PANTHER" id="PTHR43861">
    <property type="entry name" value="TRANS-ACONITATE 2-METHYLTRANSFERASE-RELATED"/>
    <property type="match status" value="1"/>
</dbReference>
<dbReference type="Proteomes" id="UP001333818">
    <property type="component" value="Unassembled WGS sequence"/>
</dbReference>
<dbReference type="RefSeq" id="WP_330482831.1">
    <property type="nucleotide sequence ID" value="NZ_JAZBJZ010000018.1"/>
</dbReference>
<protein>
    <submittedName>
        <fullName evidence="2">Methyltransferase domain-containing protein</fullName>
    </submittedName>
</protein>
<comment type="caution">
    <text evidence="2">The sequence shown here is derived from an EMBL/GenBank/DDBJ whole genome shotgun (WGS) entry which is preliminary data.</text>
</comment>
<evidence type="ECO:0000313" key="3">
    <source>
        <dbReference type="Proteomes" id="UP001333818"/>
    </source>
</evidence>
<organism evidence="2 3">
    <name type="scientific">Tumidithrix elongata BACA0141</name>
    <dbReference type="NCBI Taxonomy" id="2716417"/>
    <lineage>
        <taxon>Bacteria</taxon>
        <taxon>Bacillati</taxon>
        <taxon>Cyanobacteriota</taxon>
        <taxon>Cyanophyceae</taxon>
        <taxon>Pseudanabaenales</taxon>
        <taxon>Pseudanabaenaceae</taxon>
        <taxon>Tumidithrix</taxon>
        <taxon>Tumidithrix elongata</taxon>
    </lineage>
</organism>
<sequence length="266" mass="30263">MTNSNIDEKVAQHFDSIAGIYANNYSNETTYAYFFNQRLKIVSSFLDSCDRATVLDVGCGPGMMAKHALERGFDFYGIDISGKMIDTCIEKYGQTNSTHFSVGKIQDLQFPDAFFDIVLCMGILEYLDPTELESAITKISKVLKPDGQVIISLMHKNSFYLWSRRTIAALKAKIKGRKYDLDSYDGLARTFDPQNFMSLLNSYHLNRDIETVFFSLNVLPTFLEEKLTHKSKIAIAKRLDSIIKGRFKWPYIAFVVKAKKQSQSST</sequence>
<dbReference type="GO" id="GO:0032259">
    <property type="term" value="P:methylation"/>
    <property type="evidence" value="ECO:0007669"/>
    <property type="project" value="UniProtKB-KW"/>
</dbReference>
<dbReference type="GO" id="GO:0008168">
    <property type="term" value="F:methyltransferase activity"/>
    <property type="evidence" value="ECO:0007669"/>
    <property type="project" value="UniProtKB-KW"/>
</dbReference>
<evidence type="ECO:0000259" key="1">
    <source>
        <dbReference type="Pfam" id="PF08241"/>
    </source>
</evidence>
<dbReference type="AlphaFoldDB" id="A0AAW9PUK6"/>
<dbReference type="InterPro" id="IPR029063">
    <property type="entry name" value="SAM-dependent_MTases_sf"/>
</dbReference>
<reference evidence="2" key="1">
    <citation type="submission" date="2024-01" db="EMBL/GenBank/DDBJ databases">
        <title>Bank of Algae and Cyanobacteria of the Azores (BACA) strain genomes.</title>
        <authorList>
            <person name="Luz R."/>
            <person name="Cordeiro R."/>
            <person name="Fonseca A."/>
            <person name="Goncalves V."/>
        </authorList>
    </citation>
    <scope>NUCLEOTIDE SEQUENCE</scope>
    <source>
        <strain evidence="2">BACA0141</strain>
    </source>
</reference>
<gene>
    <name evidence="2" type="ORF">V2H45_06570</name>
</gene>
<keyword evidence="2" id="KW-0808">Transferase</keyword>
<dbReference type="SUPFAM" id="SSF53335">
    <property type="entry name" value="S-adenosyl-L-methionine-dependent methyltransferases"/>
    <property type="match status" value="1"/>
</dbReference>
<dbReference type="PANTHER" id="PTHR43861:SF6">
    <property type="entry name" value="METHYLTRANSFERASE TYPE 11"/>
    <property type="match status" value="1"/>
</dbReference>
<dbReference type="Gene3D" id="3.40.50.150">
    <property type="entry name" value="Vaccinia Virus protein VP39"/>
    <property type="match status" value="1"/>
</dbReference>
<dbReference type="InterPro" id="IPR013216">
    <property type="entry name" value="Methyltransf_11"/>
</dbReference>
<keyword evidence="2" id="KW-0489">Methyltransferase</keyword>
<evidence type="ECO:0000313" key="2">
    <source>
        <dbReference type="EMBL" id="MEE3716402.1"/>
    </source>
</evidence>
<dbReference type="CDD" id="cd02440">
    <property type="entry name" value="AdoMet_MTases"/>
    <property type="match status" value="1"/>
</dbReference>
<dbReference type="Pfam" id="PF08241">
    <property type="entry name" value="Methyltransf_11"/>
    <property type="match status" value="1"/>
</dbReference>
<feature type="domain" description="Methyltransferase type 11" evidence="1">
    <location>
        <begin position="55"/>
        <end position="151"/>
    </location>
</feature>
<proteinExistence type="predicted"/>
<accession>A0AAW9PUK6</accession>